<dbReference type="SUPFAM" id="SSF46689">
    <property type="entry name" value="Homeodomain-like"/>
    <property type="match status" value="1"/>
</dbReference>
<gene>
    <name evidence="4" type="ORF">GCM10007416_34340</name>
</gene>
<dbReference type="InterPro" id="IPR041490">
    <property type="entry name" value="KstR2_TetR_C"/>
</dbReference>
<dbReference type="InterPro" id="IPR001647">
    <property type="entry name" value="HTH_TetR"/>
</dbReference>
<evidence type="ECO:0000256" key="1">
    <source>
        <dbReference type="ARBA" id="ARBA00023125"/>
    </source>
</evidence>
<organism evidence="4 5">
    <name type="scientific">Kroppenstedtia guangzhouensis</name>
    <dbReference type="NCBI Taxonomy" id="1274356"/>
    <lineage>
        <taxon>Bacteria</taxon>
        <taxon>Bacillati</taxon>
        <taxon>Bacillota</taxon>
        <taxon>Bacilli</taxon>
        <taxon>Bacillales</taxon>
        <taxon>Thermoactinomycetaceae</taxon>
        <taxon>Kroppenstedtia</taxon>
    </lineage>
</organism>
<feature type="DNA-binding region" description="H-T-H motif" evidence="2">
    <location>
        <begin position="22"/>
        <end position="41"/>
    </location>
</feature>
<dbReference type="PANTHER" id="PTHR43479:SF11">
    <property type="entry name" value="ACREF_ENVCD OPERON REPRESSOR-RELATED"/>
    <property type="match status" value="1"/>
</dbReference>
<evidence type="ECO:0000256" key="2">
    <source>
        <dbReference type="PROSITE-ProRule" id="PRU00335"/>
    </source>
</evidence>
<proteinExistence type="predicted"/>
<evidence type="ECO:0000313" key="4">
    <source>
        <dbReference type="EMBL" id="GGA58267.1"/>
    </source>
</evidence>
<dbReference type="PROSITE" id="PS01081">
    <property type="entry name" value="HTH_TETR_1"/>
    <property type="match status" value="1"/>
</dbReference>
<dbReference type="SUPFAM" id="SSF48498">
    <property type="entry name" value="Tetracyclin repressor-like, C-terminal domain"/>
    <property type="match status" value="1"/>
</dbReference>
<dbReference type="PROSITE" id="PS50977">
    <property type="entry name" value="HTH_TETR_2"/>
    <property type="match status" value="1"/>
</dbReference>
<accession>A0ABQ1H598</accession>
<dbReference type="InterPro" id="IPR023772">
    <property type="entry name" value="DNA-bd_HTH_TetR-type_CS"/>
</dbReference>
<feature type="domain" description="HTH tetR-type" evidence="3">
    <location>
        <begin position="1"/>
        <end position="59"/>
    </location>
</feature>
<dbReference type="RefSeq" id="WP_188433712.1">
    <property type="nucleotide sequence ID" value="NZ_BMEX01000029.1"/>
</dbReference>
<dbReference type="Proteomes" id="UP000617979">
    <property type="component" value="Unassembled WGS sequence"/>
</dbReference>
<evidence type="ECO:0000313" key="5">
    <source>
        <dbReference type="Proteomes" id="UP000617979"/>
    </source>
</evidence>
<keyword evidence="5" id="KW-1185">Reference proteome</keyword>
<dbReference type="InterPro" id="IPR036271">
    <property type="entry name" value="Tet_transcr_reg_TetR-rel_C_sf"/>
</dbReference>
<name>A0ABQ1H598_9BACL</name>
<sequence>MKQKLMEQSIRLFESKGFSETSIQDIVDALDATKGTFYYYFSSKEQLLMEIQSTYIDELLKKQREIMESSGDYKSKVIGVIRLLITEIEPNGRNANIFFRELRNLNEENQRLIKQKRKKFRFNLLDLLEKGIRDGEFRQDLNAGMVCFSILGMCNWSYSWFDPSGPVSAQELAEIYAETLLDGISAQGGKSG</sequence>
<dbReference type="PANTHER" id="PTHR43479">
    <property type="entry name" value="ACREF/ENVCD OPERON REPRESSOR-RELATED"/>
    <property type="match status" value="1"/>
</dbReference>
<dbReference type="InterPro" id="IPR009057">
    <property type="entry name" value="Homeodomain-like_sf"/>
</dbReference>
<reference evidence="5" key="1">
    <citation type="journal article" date="2019" name="Int. J. Syst. Evol. Microbiol.">
        <title>The Global Catalogue of Microorganisms (GCM) 10K type strain sequencing project: providing services to taxonomists for standard genome sequencing and annotation.</title>
        <authorList>
            <consortium name="The Broad Institute Genomics Platform"/>
            <consortium name="The Broad Institute Genome Sequencing Center for Infectious Disease"/>
            <person name="Wu L."/>
            <person name="Ma J."/>
        </authorList>
    </citation>
    <scope>NUCLEOTIDE SEQUENCE [LARGE SCALE GENOMIC DNA]</scope>
    <source>
        <strain evidence="5">CGMCC 1.12404</strain>
    </source>
</reference>
<dbReference type="Gene3D" id="1.10.10.60">
    <property type="entry name" value="Homeodomain-like"/>
    <property type="match status" value="1"/>
</dbReference>
<dbReference type="Gene3D" id="1.10.357.10">
    <property type="entry name" value="Tetracycline Repressor, domain 2"/>
    <property type="match status" value="1"/>
</dbReference>
<dbReference type="Pfam" id="PF00440">
    <property type="entry name" value="TetR_N"/>
    <property type="match status" value="1"/>
</dbReference>
<keyword evidence="1 2" id="KW-0238">DNA-binding</keyword>
<comment type="caution">
    <text evidence="4">The sequence shown here is derived from an EMBL/GenBank/DDBJ whole genome shotgun (WGS) entry which is preliminary data.</text>
</comment>
<dbReference type="EMBL" id="BMEX01000029">
    <property type="protein sequence ID" value="GGA58267.1"/>
    <property type="molecule type" value="Genomic_DNA"/>
</dbReference>
<dbReference type="PRINTS" id="PR00455">
    <property type="entry name" value="HTHTETR"/>
</dbReference>
<protein>
    <submittedName>
        <fullName evidence="4">TetR family transcriptional regulator</fullName>
    </submittedName>
</protein>
<dbReference type="InterPro" id="IPR050624">
    <property type="entry name" value="HTH-type_Tx_Regulator"/>
</dbReference>
<evidence type="ECO:0000259" key="3">
    <source>
        <dbReference type="PROSITE" id="PS50977"/>
    </source>
</evidence>
<dbReference type="Pfam" id="PF17932">
    <property type="entry name" value="TetR_C_24"/>
    <property type="match status" value="1"/>
</dbReference>